<reference evidence="2" key="1">
    <citation type="journal article" date="2015" name="Nature">
        <title>Complex archaea that bridge the gap between prokaryotes and eukaryotes.</title>
        <authorList>
            <person name="Spang A."/>
            <person name="Saw J.H."/>
            <person name="Jorgensen S.L."/>
            <person name="Zaremba-Niedzwiedzka K."/>
            <person name="Martijn J."/>
            <person name="Lind A.E."/>
            <person name="van Eijk R."/>
            <person name="Schleper C."/>
            <person name="Guy L."/>
            <person name="Ettema T.J."/>
        </authorList>
    </citation>
    <scope>NUCLEOTIDE SEQUENCE</scope>
</reference>
<dbReference type="AlphaFoldDB" id="A0A0F9JLI7"/>
<feature type="compositionally biased region" description="Gly residues" evidence="1">
    <location>
        <begin position="318"/>
        <end position="327"/>
    </location>
</feature>
<dbReference type="EMBL" id="LAZR01009803">
    <property type="protein sequence ID" value="KKM70513.1"/>
    <property type="molecule type" value="Genomic_DNA"/>
</dbReference>
<name>A0A0F9JLI7_9ZZZZ</name>
<gene>
    <name evidence="2" type="ORF">LCGC14_1439950</name>
</gene>
<feature type="compositionally biased region" description="Polar residues" evidence="1">
    <location>
        <begin position="363"/>
        <end position="375"/>
    </location>
</feature>
<feature type="region of interest" description="Disordered" evidence="1">
    <location>
        <begin position="400"/>
        <end position="420"/>
    </location>
</feature>
<accession>A0A0F9JLI7</accession>
<protein>
    <submittedName>
        <fullName evidence="2">Uncharacterized protein</fullName>
    </submittedName>
</protein>
<sequence>MKIYNYVRFDMDTGKTIEEDSFEYSGPVGLCQQDSGWGEPETGIDDPAGAWDTQNQAGHDIHDMIQEWEKAGYTWKEGLKDFAKVGVISPIAGVVYTAYRSYATGKERDAALSKGLKDIGFSDQQASNMQSQVRNQGWRNAINSISGGGDATPESYAMSGYTTGLNKDVFGNLQGRDWSMLSDKEWARRYSLNPEQARQAFRKYTNRGELPDSIIKLAEGLEGGRGAVGPTGEGTGTPTDGGGTYEAIVPGNDGSPITEASIKKYFNQILGRNPSAQEIQDRISQASTYGSDPTTPQNNNWLIRELSKSDEGKAYAARGGGGGGVGTPGAPPAPTGPPTAEEMYERYNMPGAATSGLVDRSSGWGSWDQSPQQQFTLTRQESGGFQAPPGAQQNAFTRQESGGFQAPPGATPKTGEPGPNALSPRAIPQTDAGPYQDARNVFDYSTGVIDTTMDRGMNAINRGVGQMRGDITTGMGQMRGDITTGMNQMMAEFTQAEQKAEAALKQALATGRGDVTTALQQVTQEMRPYGMAGEKALQNVMGMIKSGVPSMEEFRKSRTYQSPLEEMT</sequence>
<feature type="region of interest" description="Disordered" evidence="1">
    <location>
        <begin position="313"/>
        <end position="375"/>
    </location>
</feature>
<proteinExistence type="predicted"/>
<organism evidence="2">
    <name type="scientific">marine sediment metagenome</name>
    <dbReference type="NCBI Taxonomy" id="412755"/>
    <lineage>
        <taxon>unclassified sequences</taxon>
        <taxon>metagenomes</taxon>
        <taxon>ecological metagenomes</taxon>
    </lineage>
</organism>
<evidence type="ECO:0000256" key="1">
    <source>
        <dbReference type="SAM" id="MobiDB-lite"/>
    </source>
</evidence>
<feature type="region of interest" description="Disordered" evidence="1">
    <location>
        <begin position="222"/>
        <end position="243"/>
    </location>
</feature>
<evidence type="ECO:0000313" key="2">
    <source>
        <dbReference type="EMBL" id="KKM70513.1"/>
    </source>
</evidence>
<comment type="caution">
    <text evidence="2">The sequence shown here is derived from an EMBL/GenBank/DDBJ whole genome shotgun (WGS) entry which is preliminary data.</text>
</comment>